<protein>
    <recommendedName>
        <fullName evidence="9">Major facilitator superfamily (MFS) profile domain-containing protein</fullName>
    </recommendedName>
</protein>
<proteinExistence type="predicted"/>
<keyword evidence="3 8" id="KW-0812">Transmembrane</keyword>
<dbReference type="InterPro" id="IPR036259">
    <property type="entry name" value="MFS_trans_sf"/>
</dbReference>
<comment type="subcellular location">
    <subcellularLocation>
        <location evidence="1">Membrane</location>
        <topology evidence="1">Multi-pass membrane protein</topology>
    </subcellularLocation>
</comment>
<reference evidence="10" key="1">
    <citation type="submission" date="2022-01" db="EMBL/GenBank/DDBJ databases">
        <authorList>
            <person name="King R."/>
        </authorList>
    </citation>
    <scope>NUCLEOTIDE SEQUENCE</scope>
</reference>
<dbReference type="EMBL" id="OU892285">
    <property type="protein sequence ID" value="CAG9774092.1"/>
    <property type="molecule type" value="Genomic_DNA"/>
</dbReference>
<dbReference type="GO" id="GO:0016020">
    <property type="term" value="C:membrane"/>
    <property type="evidence" value="ECO:0007669"/>
    <property type="project" value="UniProtKB-SubCell"/>
</dbReference>
<dbReference type="PANTHER" id="PTHR11662:SF457">
    <property type="entry name" value="MAJOR FACILITATOR SUPERFAMILY TRANSPORTER 3"/>
    <property type="match status" value="1"/>
</dbReference>
<feature type="transmembrane region" description="Helical" evidence="8">
    <location>
        <begin position="195"/>
        <end position="214"/>
    </location>
</feature>
<evidence type="ECO:0000256" key="8">
    <source>
        <dbReference type="SAM" id="Phobius"/>
    </source>
</evidence>
<evidence type="ECO:0000256" key="6">
    <source>
        <dbReference type="ARBA" id="ARBA00023136"/>
    </source>
</evidence>
<evidence type="ECO:0000256" key="4">
    <source>
        <dbReference type="ARBA" id="ARBA00022847"/>
    </source>
</evidence>
<name>A0A9N9N182_9CUCU</name>
<dbReference type="InterPro" id="IPR011701">
    <property type="entry name" value="MFS"/>
</dbReference>
<feature type="transmembrane region" description="Helical" evidence="8">
    <location>
        <begin position="391"/>
        <end position="414"/>
    </location>
</feature>
<dbReference type="Pfam" id="PF07690">
    <property type="entry name" value="MFS_1"/>
    <property type="match status" value="1"/>
</dbReference>
<feature type="transmembrane region" description="Helical" evidence="8">
    <location>
        <begin position="426"/>
        <end position="445"/>
    </location>
</feature>
<dbReference type="InterPro" id="IPR050382">
    <property type="entry name" value="MFS_Na/Anion_cotransporter"/>
</dbReference>
<evidence type="ECO:0000256" key="1">
    <source>
        <dbReference type="ARBA" id="ARBA00004141"/>
    </source>
</evidence>
<dbReference type="PANTHER" id="PTHR11662">
    <property type="entry name" value="SOLUTE CARRIER FAMILY 17"/>
    <property type="match status" value="1"/>
</dbReference>
<dbReference type="FunFam" id="1.20.1250.20:FF:000003">
    <property type="entry name" value="Solute carrier family 17 member 3"/>
    <property type="match status" value="1"/>
</dbReference>
<feature type="transmembrane region" description="Helical" evidence="8">
    <location>
        <begin position="168"/>
        <end position="189"/>
    </location>
</feature>
<evidence type="ECO:0000259" key="9">
    <source>
        <dbReference type="PROSITE" id="PS50850"/>
    </source>
</evidence>
<evidence type="ECO:0000256" key="3">
    <source>
        <dbReference type="ARBA" id="ARBA00022692"/>
    </source>
</evidence>
<evidence type="ECO:0000256" key="7">
    <source>
        <dbReference type="SAM" id="MobiDB-lite"/>
    </source>
</evidence>
<evidence type="ECO:0000313" key="11">
    <source>
        <dbReference type="Proteomes" id="UP001152799"/>
    </source>
</evidence>
<keyword evidence="6 8" id="KW-0472">Membrane</keyword>
<dbReference type="GO" id="GO:0006820">
    <property type="term" value="P:monoatomic anion transport"/>
    <property type="evidence" value="ECO:0007669"/>
    <property type="project" value="TreeGrafter"/>
</dbReference>
<evidence type="ECO:0000256" key="2">
    <source>
        <dbReference type="ARBA" id="ARBA00022448"/>
    </source>
</evidence>
<feature type="domain" description="Major facilitator superfamily (MFS) profile" evidence="9">
    <location>
        <begin position="14"/>
        <end position="450"/>
    </location>
</feature>
<keyword evidence="4" id="KW-0769">Symport</keyword>
<keyword evidence="5 8" id="KW-1133">Transmembrane helix</keyword>
<evidence type="ECO:0000256" key="5">
    <source>
        <dbReference type="ARBA" id="ARBA00022989"/>
    </source>
</evidence>
<dbReference type="InterPro" id="IPR020846">
    <property type="entry name" value="MFS_dom"/>
</dbReference>
<organism evidence="10 11">
    <name type="scientific">Ceutorhynchus assimilis</name>
    <name type="common">cabbage seed weevil</name>
    <dbReference type="NCBI Taxonomy" id="467358"/>
    <lineage>
        <taxon>Eukaryota</taxon>
        <taxon>Metazoa</taxon>
        <taxon>Ecdysozoa</taxon>
        <taxon>Arthropoda</taxon>
        <taxon>Hexapoda</taxon>
        <taxon>Insecta</taxon>
        <taxon>Pterygota</taxon>
        <taxon>Neoptera</taxon>
        <taxon>Endopterygota</taxon>
        <taxon>Coleoptera</taxon>
        <taxon>Polyphaga</taxon>
        <taxon>Cucujiformia</taxon>
        <taxon>Curculionidae</taxon>
        <taxon>Ceutorhynchinae</taxon>
        <taxon>Ceutorhynchus</taxon>
    </lineage>
</organism>
<dbReference type="CDD" id="cd17318">
    <property type="entry name" value="MFS_SLC17"/>
    <property type="match status" value="1"/>
</dbReference>
<gene>
    <name evidence="10" type="ORF">CEUTPL_LOCUS14474</name>
</gene>
<accession>A0A9N9N182</accession>
<dbReference type="PROSITE" id="PS50850">
    <property type="entry name" value="MFS"/>
    <property type="match status" value="1"/>
</dbReference>
<dbReference type="FunFam" id="1.20.1250.20:FF:000157">
    <property type="entry name" value="Inorganic phosphate cotransporter"/>
    <property type="match status" value="1"/>
</dbReference>
<feature type="transmembrane region" description="Helical" evidence="8">
    <location>
        <begin position="136"/>
        <end position="156"/>
    </location>
</feature>
<dbReference type="AlphaFoldDB" id="A0A9N9N182"/>
<sequence length="477" mass="51608">MKTVEPNGGAFGGKFPSRYILCLLGSVGLGIIYGLKTNFHVAIVSMVNHTAVGGSEHGDDEHSEDGPFAWSKLIQGLLLSSYFWGYMVAELPGGRLAETLSAKWVMFAAILCNVIAALLSPIMAKLHFGALLVLRIIQGLGGGVTFPAMHVLLAHWAPPGERGVMSSIVYSGTALGTVIFMLAAGIIGAKLNWELIFYIEGGASAIWLIFWIFLTADTPSKQKLISQEERDYIMTQLHQGGPKKELKMPWKASMLSPAFLAILIAHTCSNWGWYMVLVELPLYMKTVLKFKLADNSFLTALPFLTMWIFSMIFSKIMDTLRNKGVITTTTARKIATGVASVVPLICFVCLCYVEDQKISVALMTCAVTAIGAMFCGFLANHIDIAPNFAGTLVAVTNCIATIPGIAVPFAVSALTEKDPSISSWRILFWITVGMYVVEVIVFTIFGSGEEQPWNEAGGEDETATGEGQPLKSAPTKA</sequence>
<keyword evidence="2" id="KW-0813">Transport</keyword>
<feature type="transmembrane region" description="Helical" evidence="8">
    <location>
        <begin position="104"/>
        <end position="124"/>
    </location>
</feature>
<feature type="region of interest" description="Disordered" evidence="7">
    <location>
        <begin position="452"/>
        <end position="477"/>
    </location>
</feature>
<dbReference type="GO" id="GO:0015293">
    <property type="term" value="F:symporter activity"/>
    <property type="evidence" value="ECO:0007669"/>
    <property type="project" value="UniProtKB-KW"/>
</dbReference>
<feature type="transmembrane region" description="Helical" evidence="8">
    <location>
        <begin position="359"/>
        <end position="379"/>
    </location>
</feature>
<feature type="transmembrane region" description="Helical" evidence="8">
    <location>
        <begin position="334"/>
        <end position="353"/>
    </location>
</feature>
<feature type="transmembrane region" description="Helical" evidence="8">
    <location>
        <begin position="19"/>
        <end position="35"/>
    </location>
</feature>
<dbReference type="Proteomes" id="UP001152799">
    <property type="component" value="Chromosome 9"/>
</dbReference>
<keyword evidence="11" id="KW-1185">Reference proteome</keyword>
<feature type="transmembrane region" description="Helical" evidence="8">
    <location>
        <begin position="296"/>
        <end position="313"/>
    </location>
</feature>
<feature type="transmembrane region" description="Helical" evidence="8">
    <location>
        <begin position="254"/>
        <end position="276"/>
    </location>
</feature>
<evidence type="ECO:0000313" key="10">
    <source>
        <dbReference type="EMBL" id="CAG9774092.1"/>
    </source>
</evidence>
<dbReference type="SUPFAM" id="SSF103473">
    <property type="entry name" value="MFS general substrate transporter"/>
    <property type="match status" value="1"/>
</dbReference>
<dbReference type="OrthoDB" id="2985014at2759"/>
<dbReference type="Gene3D" id="1.20.1250.20">
    <property type="entry name" value="MFS general substrate transporter like domains"/>
    <property type="match status" value="2"/>
</dbReference>